<evidence type="ECO:0000256" key="16">
    <source>
        <dbReference type="ARBA" id="ARBA00023136"/>
    </source>
</evidence>
<keyword evidence="12" id="KW-0999">Mitochondrion inner membrane</keyword>
<evidence type="ECO:0000256" key="20">
    <source>
        <dbReference type="ARBA" id="ARBA00031502"/>
    </source>
</evidence>
<evidence type="ECO:0000256" key="17">
    <source>
        <dbReference type="ARBA" id="ARBA00023209"/>
    </source>
</evidence>
<keyword evidence="17" id="KW-0594">Phospholipid biosynthesis</keyword>
<evidence type="ECO:0000256" key="5">
    <source>
        <dbReference type="ARBA" id="ARBA00005189"/>
    </source>
</evidence>
<dbReference type="EC" id="2.7.7.41" evidence="7"/>
<evidence type="ECO:0000256" key="1">
    <source>
        <dbReference type="ARBA" id="ARBA00001946"/>
    </source>
</evidence>
<sequence length="231" mass="25499">MSAVVDMVMSASPLGRAFTFLVAVWSCLPAVRRLGQEGLCGAVAGVGGSGSLSPAPNIHASHGARSSMLSPIFVACEGCLDTEVQNYLCLINERQSKPYFLEHEESLLTALKDQRRQLRFRYVKIVAMNEDVALRSALDQNLKSAVTPAFLMLPESFSEEDLFTEIAWLSYSGDFRMVVGEDKAKVLNIVKPNMAHFRELYGSILQESPQVVYKAQQGSLEVSGRWDITDF</sequence>
<accession>A0A6B0S080</accession>
<protein>
    <recommendedName>
        <fullName evidence="8">Phosphatidate cytidylyltransferase, mitochondrial</fullName>
        <ecNumber evidence="7">2.7.7.41</ecNumber>
    </recommendedName>
    <alternativeName>
        <fullName evidence="19">CDP-diacylglycerol synthase</fullName>
    </alternativeName>
    <alternativeName>
        <fullName evidence="20">Mitochondrial translocator assembly and maintenance protein 41 homolog</fullName>
    </alternativeName>
</protein>
<evidence type="ECO:0000256" key="8">
    <source>
        <dbReference type="ARBA" id="ARBA00018337"/>
    </source>
</evidence>
<dbReference type="GO" id="GO:0016024">
    <property type="term" value="P:CDP-diacylglycerol biosynthetic process"/>
    <property type="evidence" value="ECO:0007669"/>
    <property type="project" value="UniProtKB-UniPathway"/>
</dbReference>
<dbReference type="UniPathway" id="UPA00557">
    <property type="reaction ID" value="UER00614"/>
</dbReference>
<comment type="cofactor">
    <cofactor evidence="1">
        <name>Mg(2+)</name>
        <dbReference type="ChEBI" id="CHEBI:18420"/>
    </cofactor>
</comment>
<keyword evidence="15" id="KW-0496">Mitochondrion</keyword>
<evidence type="ECO:0000256" key="11">
    <source>
        <dbReference type="ARBA" id="ARBA00022695"/>
    </source>
</evidence>
<reference evidence="21" key="1">
    <citation type="submission" date="2019-10" db="EMBL/GenBank/DDBJ databases">
        <title>The sequence and de novo assembly of the wild yak genome.</title>
        <authorList>
            <person name="Liu Y."/>
        </authorList>
    </citation>
    <scope>NUCLEOTIDE SEQUENCE [LARGE SCALE GENOMIC DNA]</scope>
    <source>
        <strain evidence="21">WY2019</strain>
    </source>
</reference>
<evidence type="ECO:0000256" key="3">
    <source>
        <dbReference type="ARBA" id="ARBA00004443"/>
    </source>
</evidence>
<dbReference type="Pfam" id="PF09139">
    <property type="entry name" value="Tam41_Mmp37"/>
    <property type="match status" value="1"/>
</dbReference>
<keyword evidence="9" id="KW-0444">Lipid biosynthesis</keyword>
<name>A0A6B0S080_9CETA</name>
<evidence type="ECO:0000256" key="4">
    <source>
        <dbReference type="ARBA" id="ARBA00005119"/>
    </source>
</evidence>
<dbReference type="AlphaFoldDB" id="A0A6B0S080"/>
<proteinExistence type="inferred from homology"/>
<comment type="function">
    <text evidence="2">Catalyzes the conversion of phosphatidic acid (PA) to CDP-diacylglycerol (CDP-DAG), an essential intermediate in the synthesis of phosphatidylglycerol, cardiolipin and phosphatidylinositol.</text>
</comment>
<dbReference type="GO" id="GO:0004605">
    <property type="term" value="F:phosphatidate cytidylyltransferase activity"/>
    <property type="evidence" value="ECO:0007669"/>
    <property type="project" value="UniProtKB-EC"/>
</dbReference>
<comment type="caution">
    <text evidence="21">The sequence shown here is derived from an EMBL/GenBank/DDBJ whole genome shotgun (WGS) entry which is preliminary data.</text>
</comment>
<evidence type="ECO:0000256" key="19">
    <source>
        <dbReference type="ARBA" id="ARBA00029893"/>
    </source>
</evidence>
<dbReference type="GO" id="GO:0005743">
    <property type="term" value="C:mitochondrial inner membrane"/>
    <property type="evidence" value="ECO:0007669"/>
    <property type="project" value="UniProtKB-SubCell"/>
</dbReference>
<keyword evidence="10" id="KW-0808">Transferase</keyword>
<dbReference type="EMBL" id="VBQZ03000143">
    <property type="protein sequence ID" value="MXQ95730.1"/>
    <property type="molecule type" value="Genomic_DNA"/>
</dbReference>
<evidence type="ECO:0000256" key="2">
    <source>
        <dbReference type="ARBA" id="ARBA00003203"/>
    </source>
</evidence>
<keyword evidence="14" id="KW-0443">Lipid metabolism</keyword>
<comment type="subcellular location">
    <subcellularLocation>
        <location evidence="3">Mitochondrion inner membrane</location>
        <topology evidence="3">Peripheral membrane protein</topology>
        <orientation evidence="3">Matrix side</orientation>
    </subcellularLocation>
</comment>
<evidence type="ECO:0000256" key="12">
    <source>
        <dbReference type="ARBA" id="ARBA00022792"/>
    </source>
</evidence>
<evidence type="ECO:0000256" key="6">
    <source>
        <dbReference type="ARBA" id="ARBA00005458"/>
    </source>
</evidence>
<evidence type="ECO:0000256" key="7">
    <source>
        <dbReference type="ARBA" id="ARBA00012487"/>
    </source>
</evidence>
<comment type="pathway">
    <text evidence="4">Phospholipid metabolism; CDP-diacylglycerol biosynthesis; CDP-diacylglycerol from sn-glycerol 3-phosphate: step 3/3.</text>
</comment>
<evidence type="ECO:0000313" key="21">
    <source>
        <dbReference type="EMBL" id="MXQ95730.1"/>
    </source>
</evidence>
<evidence type="ECO:0000256" key="13">
    <source>
        <dbReference type="ARBA" id="ARBA00022842"/>
    </source>
</evidence>
<comment type="similarity">
    <text evidence="6">Belongs to the TAM41 family.</text>
</comment>
<dbReference type="PANTHER" id="PTHR13619">
    <property type="entry name" value="PHOSPHATIDATE CYTIDYLYLTRANSFERASE, MITOCHONDRIAL"/>
    <property type="match status" value="1"/>
</dbReference>
<evidence type="ECO:0000256" key="18">
    <source>
        <dbReference type="ARBA" id="ARBA00023264"/>
    </source>
</evidence>
<evidence type="ECO:0000256" key="9">
    <source>
        <dbReference type="ARBA" id="ARBA00022516"/>
    </source>
</evidence>
<dbReference type="PANTHER" id="PTHR13619:SF0">
    <property type="entry name" value="PHOSPHATIDATE CYTIDYLYLTRANSFERASE, MITOCHONDRIAL"/>
    <property type="match status" value="1"/>
</dbReference>
<evidence type="ECO:0000256" key="14">
    <source>
        <dbReference type="ARBA" id="ARBA00023098"/>
    </source>
</evidence>
<dbReference type="GO" id="GO:0032049">
    <property type="term" value="P:cardiolipin biosynthetic process"/>
    <property type="evidence" value="ECO:0007669"/>
    <property type="project" value="InterPro"/>
</dbReference>
<dbReference type="InterPro" id="IPR015222">
    <property type="entry name" value="Tam41"/>
</dbReference>
<evidence type="ECO:0000256" key="15">
    <source>
        <dbReference type="ARBA" id="ARBA00023128"/>
    </source>
</evidence>
<keyword evidence="18" id="KW-1208">Phospholipid metabolism</keyword>
<keyword evidence="16" id="KW-0472">Membrane</keyword>
<keyword evidence="11" id="KW-0548">Nucleotidyltransferase</keyword>
<gene>
    <name evidence="21" type="ORF">E5288_WYG018268</name>
</gene>
<keyword evidence="22" id="KW-1185">Reference proteome</keyword>
<organism evidence="21 22">
    <name type="scientific">Bos mutus</name>
    <name type="common">wild yak</name>
    <dbReference type="NCBI Taxonomy" id="72004"/>
    <lineage>
        <taxon>Eukaryota</taxon>
        <taxon>Metazoa</taxon>
        <taxon>Chordata</taxon>
        <taxon>Craniata</taxon>
        <taxon>Vertebrata</taxon>
        <taxon>Euteleostomi</taxon>
        <taxon>Mammalia</taxon>
        <taxon>Eutheria</taxon>
        <taxon>Laurasiatheria</taxon>
        <taxon>Artiodactyla</taxon>
        <taxon>Ruminantia</taxon>
        <taxon>Pecora</taxon>
        <taxon>Bovidae</taxon>
        <taxon>Bovinae</taxon>
        <taxon>Bos</taxon>
    </lineage>
</organism>
<evidence type="ECO:0000313" key="22">
    <source>
        <dbReference type="Proteomes" id="UP000322234"/>
    </source>
</evidence>
<dbReference type="Proteomes" id="UP000322234">
    <property type="component" value="Unassembled WGS sequence"/>
</dbReference>
<comment type="pathway">
    <text evidence="5">Lipid metabolism.</text>
</comment>
<evidence type="ECO:0000256" key="10">
    <source>
        <dbReference type="ARBA" id="ARBA00022679"/>
    </source>
</evidence>
<keyword evidence="13" id="KW-0460">Magnesium</keyword>